<dbReference type="SUPFAM" id="SSF101082">
    <property type="entry name" value="Typo IV secretion system protein TraC"/>
    <property type="match status" value="1"/>
</dbReference>
<dbReference type="InterPro" id="IPR023220">
    <property type="entry name" value="T4SS_VirB5-domain"/>
</dbReference>
<reference evidence="2 3" key="1">
    <citation type="submission" date="2013-09" db="EMBL/GenBank/DDBJ databases">
        <title>Genome sequencing of Phaeobacter antarcticus sp. nov. SM1211.</title>
        <authorList>
            <person name="Zhang X.-Y."/>
            <person name="Liu C."/>
            <person name="Chen X.-L."/>
            <person name="Xie B.-B."/>
            <person name="Qin Q.-L."/>
            <person name="Rong J.-C."/>
            <person name="Zhang Y.-Z."/>
        </authorList>
    </citation>
    <scope>NUCLEOTIDE SEQUENCE [LARGE SCALE GENOMIC DNA]</scope>
    <source>
        <strain evidence="2 3">SM1211</strain>
    </source>
</reference>
<accession>A0A2G8RKW7</accession>
<dbReference type="Proteomes" id="UP000231259">
    <property type="component" value="Unassembled WGS sequence"/>
</dbReference>
<sequence>MNKTIASAAALVISLGSTAHAAGVPVVDATAIANAKAAFVKEIAQMAKDLEQAKRLYASINGVTDMDSIAQALNTPEVRELLGADAMQIASDFDIDLNDLGALSQTAQGTADFASLDGADIDADDFYQSELDRIKNRSARDTAVGDRIVSLSDDRLEGLERLRSQIGSVSTQKEIDGLNARIGVEQAMLQNDTNRIQGLAMLQEAQAKVEEQRQAEVAAQRRAQESEAFTSIYGADEF</sequence>
<dbReference type="Pfam" id="PF07996">
    <property type="entry name" value="T4SS"/>
    <property type="match status" value="1"/>
</dbReference>
<comment type="caution">
    <text evidence="2">The sequence shown here is derived from an EMBL/GenBank/DDBJ whole genome shotgun (WGS) entry which is preliminary data.</text>
</comment>
<dbReference type="EMBL" id="AWWI01000010">
    <property type="protein sequence ID" value="PIL22226.1"/>
    <property type="molecule type" value="Genomic_DNA"/>
</dbReference>
<dbReference type="InterPro" id="IPR014158">
    <property type="entry name" value="T4SS_VirB5"/>
</dbReference>
<organism evidence="2 3">
    <name type="scientific">Puniceibacterium antarcticum</name>
    <dbReference type="NCBI Taxonomy" id="1206336"/>
    <lineage>
        <taxon>Bacteria</taxon>
        <taxon>Pseudomonadati</taxon>
        <taxon>Pseudomonadota</taxon>
        <taxon>Alphaproteobacteria</taxon>
        <taxon>Rhodobacterales</taxon>
        <taxon>Paracoccaceae</taxon>
        <taxon>Puniceibacterium</taxon>
    </lineage>
</organism>
<gene>
    <name evidence="2" type="ORF">P775_00435</name>
</gene>
<dbReference type="CDD" id="cd14262">
    <property type="entry name" value="VirB5_like"/>
    <property type="match status" value="1"/>
</dbReference>
<evidence type="ECO:0000256" key="1">
    <source>
        <dbReference type="SAM" id="SignalP"/>
    </source>
</evidence>
<protein>
    <recommendedName>
        <fullName evidence="4">Type IV secretion system protein VirB5</fullName>
    </recommendedName>
</protein>
<keyword evidence="3" id="KW-1185">Reference proteome</keyword>
<feature type="chain" id="PRO_5013829480" description="Type IV secretion system protein VirB5" evidence="1">
    <location>
        <begin position="22"/>
        <end position="238"/>
    </location>
</feature>
<keyword evidence="1" id="KW-0732">Signal</keyword>
<dbReference type="AlphaFoldDB" id="A0A2G8RKW7"/>
<feature type="signal peptide" evidence="1">
    <location>
        <begin position="1"/>
        <end position="21"/>
    </location>
</feature>
<evidence type="ECO:0000313" key="2">
    <source>
        <dbReference type="EMBL" id="PIL22226.1"/>
    </source>
</evidence>
<dbReference type="OrthoDB" id="7840723at2"/>
<name>A0A2G8RKW7_9RHOB</name>
<evidence type="ECO:0000313" key="3">
    <source>
        <dbReference type="Proteomes" id="UP000231259"/>
    </source>
</evidence>
<evidence type="ECO:0008006" key="4">
    <source>
        <dbReference type="Google" id="ProtNLM"/>
    </source>
</evidence>
<proteinExistence type="predicted"/>
<dbReference type="Gene3D" id="1.20.58.430">
    <property type="entry name" value="Type IV secretion system, VirB5-domain"/>
    <property type="match status" value="1"/>
</dbReference>
<dbReference type="RefSeq" id="WP_099909113.1">
    <property type="nucleotide sequence ID" value="NZ_AWWI01000010.1"/>
</dbReference>